<evidence type="ECO:0000313" key="7">
    <source>
        <dbReference type="EMBL" id="MDQ2588934.1"/>
    </source>
</evidence>
<protein>
    <submittedName>
        <fullName evidence="7">MFS transporter</fullName>
    </submittedName>
</protein>
<feature type="transmembrane region" description="Helical" evidence="5">
    <location>
        <begin position="197"/>
        <end position="216"/>
    </location>
</feature>
<keyword evidence="3 5" id="KW-1133">Transmembrane helix</keyword>
<evidence type="ECO:0000256" key="3">
    <source>
        <dbReference type="ARBA" id="ARBA00022989"/>
    </source>
</evidence>
<feature type="transmembrane region" description="Helical" evidence="5">
    <location>
        <begin position="228"/>
        <end position="248"/>
    </location>
</feature>
<feature type="transmembrane region" description="Helical" evidence="5">
    <location>
        <begin position="363"/>
        <end position="383"/>
    </location>
</feature>
<dbReference type="PANTHER" id="PTHR42718">
    <property type="entry name" value="MAJOR FACILITATOR SUPERFAMILY MULTIDRUG TRANSPORTER MFSC"/>
    <property type="match status" value="1"/>
</dbReference>
<comment type="subcellular location">
    <subcellularLocation>
        <location evidence="1">Cell membrane</location>
        <topology evidence="1">Multi-pass membrane protein</topology>
    </subcellularLocation>
</comment>
<feature type="transmembrane region" description="Helical" evidence="5">
    <location>
        <begin position="254"/>
        <end position="275"/>
    </location>
</feature>
<dbReference type="SUPFAM" id="SSF103473">
    <property type="entry name" value="MFS general substrate transporter"/>
    <property type="match status" value="1"/>
</dbReference>
<dbReference type="InterPro" id="IPR020846">
    <property type="entry name" value="MFS_dom"/>
</dbReference>
<feature type="transmembrane region" description="Helical" evidence="5">
    <location>
        <begin position="130"/>
        <end position="155"/>
    </location>
</feature>
<dbReference type="CDD" id="cd17321">
    <property type="entry name" value="MFS_MMR_MDR_like"/>
    <property type="match status" value="1"/>
</dbReference>
<proteinExistence type="predicted"/>
<evidence type="ECO:0000256" key="1">
    <source>
        <dbReference type="ARBA" id="ARBA00004651"/>
    </source>
</evidence>
<dbReference type="InterPro" id="IPR011701">
    <property type="entry name" value="MFS"/>
</dbReference>
<dbReference type="Proteomes" id="UP001225605">
    <property type="component" value="Unassembled WGS sequence"/>
</dbReference>
<dbReference type="Pfam" id="PF07690">
    <property type="entry name" value="MFS_1"/>
    <property type="match status" value="1"/>
</dbReference>
<sequence>MRHLPAHAGAASERDRLVVTGDARATAAPVVPDPRRWHALWVLMLALFMDLLDGNVVNVAIPSLREELGMTAAQLQWVPAAYMLSFGVLLVPGGRLGDIVGRKRMFLVGALGFVLGSAVCALAWDAEAMVAARAVQGAFAAVMVPQVLAIIRVAFAEEFAKVVGISAVIAGVAVVSGPLVGGLLVEADLFGLGWRGVFAVNVPVGALTVVLAGRWVRESRAPGVRRLDLAGVGLAVLALLLLLVPLVQGRELGWPLWSVASVVLFVPALVLFVRHQRSRGRRGLPQLVVLDLFASRAFSAGLAVQLLFQGLPAAFFLVWTLYVQVGMGWTALDTGLASIPFSVAVAVSGGVSVQFVYPRLGRMTLLLGVLLTIAGLVVFGVVAREGGTRVDALAMALPLALIGLGVGQVLSPLTGLILSFVPVRHAGSASGLVGATGQVGAALGVVLVGLVFFGSTTGYAAAFERALWLLVGLMAAVALLLCALPGPIRSGAPPSADPVTTTR</sequence>
<keyword evidence="2 5" id="KW-0812">Transmembrane</keyword>
<keyword evidence="4 5" id="KW-0472">Membrane</keyword>
<evidence type="ECO:0000256" key="4">
    <source>
        <dbReference type="ARBA" id="ARBA00023136"/>
    </source>
</evidence>
<accession>A0ABU0XE08</accession>
<feature type="domain" description="Major facilitator superfamily (MFS) profile" evidence="6">
    <location>
        <begin position="39"/>
        <end position="490"/>
    </location>
</feature>
<dbReference type="Gene3D" id="1.20.1720.10">
    <property type="entry name" value="Multidrug resistance protein D"/>
    <property type="match status" value="1"/>
</dbReference>
<evidence type="ECO:0000259" key="6">
    <source>
        <dbReference type="PROSITE" id="PS50850"/>
    </source>
</evidence>
<dbReference type="EMBL" id="NSDM01000025">
    <property type="protein sequence ID" value="MDQ2588934.1"/>
    <property type="molecule type" value="Genomic_DNA"/>
</dbReference>
<name>A0ABU0XE08_9PSEU</name>
<feature type="transmembrane region" description="Helical" evidence="5">
    <location>
        <begin position="105"/>
        <end position="124"/>
    </location>
</feature>
<dbReference type="PANTHER" id="PTHR42718:SF39">
    <property type="entry name" value="ACTINORHODIN TRANSPORTER-RELATED"/>
    <property type="match status" value="1"/>
</dbReference>
<feature type="transmembrane region" description="Helical" evidence="5">
    <location>
        <begin position="432"/>
        <end position="454"/>
    </location>
</feature>
<reference evidence="7 8" key="1">
    <citation type="submission" date="2017-06" db="EMBL/GenBank/DDBJ databases">
        <title>Cultured bacterium strain Saccharothrix yanglingensis Hhs.015.</title>
        <authorList>
            <person name="Xia Y."/>
        </authorList>
    </citation>
    <scope>NUCLEOTIDE SEQUENCE [LARGE SCALE GENOMIC DNA]</scope>
    <source>
        <strain evidence="7 8">Hhs.015</strain>
    </source>
</reference>
<feature type="transmembrane region" description="Helical" evidence="5">
    <location>
        <begin position="39"/>
        <end position="61"/>
    </location>
</feature>
<dbReference type="Gene3D" id="1.20.1250.20">
    <property type="entry name" value="MFS general substrate transporter like domains"/>
    <property type="match status" value="1"/>
</dbReference>
<keyword evidence="8" id="KW-1185">Reference proteome</keyword>
<feature type="transmembrane region" description="Helical" evidence="5">
    <location>
        <begin position="466"/>
        <end position="488"/>
    </location>
</feature>
<comment type="caution">
    <text evidence="7">The sequence shown here is derived from an EMBL/GenBank/DDBJ whole genome shotgun (WGS) entry which is preliminary data.</text>
</comment>
<feature type="transmembrane region" description="Helical" evidence="5">
    <location>
        <begin position="73"/>
        <end position="93"/>
    </location>
</feature>
<organism evidence="7 8">
    <name type="scientific">Saccharothrix yanglingensis</name>
    <dbReference type="NCBI Taxonomy" id="659496"/>
    <lineage>
        <taxon>Bacteria</taxon>
        <taxon>Bacillati</taxon>
        <taxon>Actinomycetota</taxon>
        <taxon>Actinomycetes</taxon>
        <taxon>Pseudonocardiales</taxon>
        <taxon>Pseudonocardiaceae</taxon>
        <taxon>Saccharothrix</taxon>
    </lineage>
</organism>
<feature type="transmembrane region" description="Helical" evidence="5">
    <location>
        <begin position="395"/>
        <end position="420"/>
    </location>
</feature>
<dbReference type="PROSITE" id="PS50850">
    <property type="entry name" value="MFS"/>
    <property type="match status" value="1"/>
</dbReference>
<evidence type="ECO:0000256" key="2">
    <source>
        <dbReference type="ARBA" id="ARBA00022692"/>
    </source>
</evidence>
<gene>
    <name evidence="7" type="ORF">CKY47_34315</name>
</gene>
<evidence type="ECO:0000256" key="5">
    <source>
        <dbReference type="SAM" id="Phobius"/>
    </source>
</evidence>
<feature type="transmembrane region" description="Helical" evidence="5">
    <location>
        <begin position="162"/>
        <end position="185"/>
    </location>
</feature>
<dbReference type="InterPro" id="IPR036259">
    <property type="entry name" value="MFS_trans_sf"/>
</dbReference>
<evidence type="ECO:0000313" key="8">
    <source>
        <dbReference type="Proteomes" id="UP001225605"/>
    </source>
</evidence>